<organism evidence="1">
    <name type="scientific">marine sediment metagenome</name>
    <dbReference type="NCBI Taxonomy" id="412755"/>
    <lineage>
        <taxon>unclassified sequences</taxon>
        <taxon>metagenomes</taxon>
        <taxon>ecological metagenomes</taxon>
    </lineage>
</organism>
<protein>
    <submittedName>
        <fullName evidence="1">Uncharacterized protein</fullName>
    </submittedName>
</protein>
<comment type="caution">
    <text evidence="1">The sequence shown here is derived from an EMBL/GenBank/DDBJ whole genome shotgun (WGS) entry which is preliminary data.</text>
</comment>
<evidence type="ECO:0000313" key="1">
    <source>
        <dbReference type="EMBL" id="KKL73678.1"/>
    </source>
</evidence>
<sequence>MLDGSDPALLALISDRVAVIHDLLFEDRSEERDDLIDDINAALDVEYGFDNLIDAADALLGQFLESDEEEIPEHTDEAVLAMVEGAANFESLSELDKEILLGEAAEEGKDEAEEYITDLAEEISE</sequence>
<dbReference type="EMBL" id="LAZR01024887">
    <property type="protein sequence ID" value="KKL73678.1"/>
    <property type="molecule type" value="Genomic_DNA"/>
</dbReference>
<accession>A0A0F9EHV1</accession>
<proteinExistence type="predicted"/>
<reference evidence="1" key="1">
    <citation type="journal article" date="2015" name="Nature">
        <title>Complex archaea that bridge the gap between prokaryotes and eukaryotes.</title>
        <authorList>
            <person name="Spang A."/>
            <person name="Saw J.H."/>
            <person name="Jorgensen S.L."/>
            <person name="Zaremba-Niedzwiedzka K."/>
            <person name="Martijn J."/>
            <person name="Lind A.E."/>
            <person name="van Eijk R."/>
            <person name="Schleper C."/>
            <person name="Guy L."/>
            <person name="Ettema T.J."/>
        </authorList>
    </citation>
    <scope>NUCLEOTIDE SEQUENCE</scope>
</reference>
<dbReference type="AlphaFoldDB" id="A0A0F9EHV1"/>
<name>A0A0F9EHV1_9ZZZZ</name>
<gene>
    <name evidence="1" type="ORF">LCGC14_2072480</name>
</gene>